<proteinExistence type="predicted"/>
<name>A0A7C8Z2N5_OPUST</name>
<reference evidence="1" key="2">
    <citation type="submission" date="2020-07" db="EMBL/GenBank/DDBJ databases">
        <authorList>
            <person name="Vera ALvarez R."/>
            <person name="Arias-Moreno D.M."/>
            <person name="Jimenez-Jacinto V."/>
            <person name="Jimenez-Bremont J.F."/>
            <person name="Swaminathan K."/>
            <person name="Moose S.P."/>
            <person name="Guerrero-Gonzalez M.L."/>
            <person name="Marino-Ramirez L."/>
            <person name="Landsman D."/>
            <person name="Rodriguez-Kessler M."/>
            <person name="Delgado-Sanchez P."/>
        </authorList>
    </citation>
    <scope>NUCLEOTIDE SEQUENCE</scope>
    <source>
        <tissue evidence="1">Cladode</tissue>
    </source>
</reference>
<evidence type="ECO:0000313" key="1">
    <source>
        <dbReference type="EMBL" id="MBA4632856.1"/>
    </source>
</evidence>
<protein>
    <submittedName>
        <fullName evidence="1">Uncharacterized protein</fullName>
    </submittedName>
</protein>
<accession>A0A7C8Z2N5</accession>
<reference evidence="1" key="1">
    <citation type="journal article" date="2013" name="J. Plant Res.">
        <title>Effect of fungi and light on seed germination of three Opuntia species from semiarid lands of central Mexico.</title>
        <authorList>
            <person name="Delgado-Sanchez P."/>
            <person name="Jimenez-Bremont J.F."/>
            <person name="Guerrero-Gonzalez Mde L."/>
            <person name="Flores J."/>
        </authorList>
    </citation>
    <scope>NUCLEOTIDE SEQUENCE</scope>
    <source>
        <tissue evidence="1">Cladode</tissue>
    </source>
</reference>
<dbReference type="EMBL" id="GISG01084599">
    <property type="protein sequence ID" value="MBA4632856.1"/>
    <property type="molecule type" value="Transcribed_RNA"/>
</dbReference>
<organism evidence="1">
    <name type="scientific">Opuntia streptacantha</name>
    <name type="common">Prickly pear cactus</name>
    <name type="synonym">Opuntia cardona</name>
    <dbReference type="NCBI Taxonomy" id="393608"/>
    <lineage>
        <taxon>Eukaryota</taxon>
        <taxon>Viridiplantae</taxon>
        <taxon>Streptophyta</taxon>
        <taxon>Embryophyta</taxon>
        <taxon>Tracheophyta</taxon>
        <taxon>Spermatophyta</taxon>
        <taxon>Magnoliopsida</taxon>
        <taxon>eudicotyledons</taxon>
        <taxon>Gunneridae</taxon>
        <taxon>Pentapetalae</taxon>
        <taxon>Caryophyllales</taxon>
        <taxon>Cactineae</taxon>
        <taxon>Cactaceae</taxon>
        <taxon>Opuntioideae</taxon>
        <taxon>Opuntia</taxon>
    </lineage>
</organism>
<dbReference type="AlphaFoldDB" id="A0A7C8Z2N5"/>
<sequence length="128" mass="14475">MLLLLRRASTPLSTPTPNTTTLLRRISRLSLLLHRWRRHYTTSLRRRSTLRLPRVPPFPALRIPCTTRSGLFSSPASLKMSSLEKFTIFSGSSRATSPPISALLPGIISHLHLLYSQTSSRPLLQCMR</sequence>